<dbReference type="Gene3D" id="3.40.140.10">
    <property type="entry name" value="Cytidine Deaminase, domain 2"/>
    <property type="match status" value="1"/>
</dbReference>
<sequence>MCDMKLREKISEYGDRLGMEIYTTQELFSILTGVDADNFGKNDEMQVSNIMLNPEVISGIGKKKAMQIKAVYELSVRMAEHDKRNFGIHGPKDVEIFASPRMKYLQVEHFAVMHLNTKNQVIGFETISEGGLSSTVVHPREVFLSAIKHHSASIILVHNHPSGGLLPSKEDIAITGRLVKSGGILDIPVLDHVIIGNGYCSMKEKGYIPHR</sequence>
<dbReference type="NCBIfam" id="TIGR00608">
    <property type="entry name" value="radc"/>
    <property type="match status" value="1"/>
</dbReference>
<organism evidence="9 10">
    <name type="scientific">Selenomonas ruminantium subsp. lactilytica (strain NBRC 103574 / TAM6421)</name>
    <dbReference type="NCBI Taxonomy" id="927704"/>
    <lineage>
        <taxon>Bacteria</taxon>
        <taxon>Bacillati</taxon>
        <taxon>Bacillota</taxon>
        <taxon>Negativicutes</taxon>
        <taxon>Selenomonadales</taxon>
        <taxon>Selenomonadaceae</taxon>
        <taxon>Selenomonas</taxon>
    </lineage>
</organism>
<dbReference type="OrthoDB" id="9804482at2"/>
<dbReference type="GO" id="GO:0008237">
    <property type="term" value="F:metallopeptidase activity"/>
    <property type="evidence" value="ECO:0007669"/>
    <property type="project" value="UniProtKB-KW"/>
</dbReference>
<dbReference type="InterPro" id="IPR037518">
    <property type="entry name" value="MPN"/>
</dbReference>
<reference evidence="9 10" key="1">
    <citation type="submission" date="2011-10" db="EMBL/GenBank/DDBJ databases">
        <title>Whole genome sequence of Selenomonas ruminantium subsp. lactilytica TAM6421.</title>
        <authorList>
            <person name="Oguchi A."/>
            <person name="Ankai A."/>
            <person name="Kaneko J."/>
            <person name="Yamada-Narita S."/>
            <person name="Fukui S."/>
            <person name="Takahashi M."/>
            <person name="Onodera T."/>
            <person name="Kojima S."/>
            <person name="Fushimi T."/>
            <person name="Abe N."/>
            <person name="Kamio Y."/>
            <person name="Yamazaki S."/>
            <person name="Fujita N."/>
        </authorList>
    </citation>
    <scope>NUCLEOTIDE SEQUENCE [LARGE SCALE GENOMIC DNA]</scope>
    <source>
        <strain evidence="10">NBRC 103574 / TAM6421</strain>
    </source>
</reference>
<dbReference type="Pfam" id="PF04002">
    <property type="entry name" value="RadC"/>
    <property type="match status" value="1"/>
</dbReference>
<evidence type="ECO:0000313" key="10">
    <source>
        <dbReference type="Proteomes" id="UP000007887"/>
    </source>
</evidence>
<gene>
    <name evidence="9" type="primary">radC</name>
    <name evidence="9" type="ordered locus">SELR_17890</name>
</gene>
<keyword evidence="3" id="KW-0479">Metal-binding</keyword>
<dbReference type="PROSITE" id="PS50249">
    <property type="entry name" value="MPN"/>
    <property type="match status" value="1"/>
</dbReference>
<evidence type="ECO:0000256" key="1">
    <source>
        <dbReference type="ARBA" id="ARBA00010243"/>
    </source>
</evidence>
<dbReference type="InterPro" id="IPR020891">
    <property type="entry name" value="UPF0758_CS"/>
</dbReference>
<evidence type="ECO:0000256" key="6">
    <source>
        <dbReference type="ARBA" id="ARBA00023049"/>
    </source>
</evidence>
<proteinExistence type="inferred from homology"/>
<evidence type="ECO:0000259" key="8">
    <source>
        <dbReference type="PROSITE" id="PS50249"/>
    </source>
</evidence>
<protein>
    <submittedName>
        <fullName evidence="9">Putative DNA repair protein RadC homolog</fullName>
    </submittedName>
</protein>
<dbReference type="Proteomes" id="UP000007887">
    <property type="component" value="Chromosome"/>
</dbReference>
<keyword evidence="5" id="KW-0862">Zinc</keyword>
<evidence type="ECO:0000256" key="4">
    <source>
        <dbReference type="ARBA" id="ARBA00022801"/>
    </source>
</evidence>
<keyword evidence="4" id="KW-0378">Hydrolase</keyword>
<dbReference type="GO" id="GO:0046872">
    <property type="term" value="F:metal ion binding"/>
    <property type="evidence" value="ECO:0007669"/>
    <property type="project" value="UniProtKB-KW"/>
</dbReference>
<dbReference type="PROSITE" id="PS01302">
    <property type="entry name" value="UPF0758"/>
    <property type="match status" value="1"/>
</dbReference>
<dbReference type="HOGENOM" id="CLU_073529_0_2_9"/>
<evidence type="ECO:0000256" key="7">
    <source>
        <dbReference type="RuleBase" id="RU003797"/>
    </source>
</evidence>
<comment type="similarity">
    <text evidence="1 7">Belongs to the UPF0758 family.</text>
</comment>
<dbReference type="GO" id="GO:0006508">
    <property type="term" value="P:proteolysis"/>
    <property type="evidence" value="ECO:0007669"/>
    <property type="project" value="UniProtKB-KW"/>
</dbReference>
<dbReference type="PATRIC" id="fig|927704.6.peg.1851"/>
<keyword evidence="2" id="KW-0645">Protease</keyword>
<evidence type="ECO:0000256" key="3">
    <source>
        <dbReference type="ARBA" id="ARBA00022723"/>
    </source>
</evidence>
<dbReference type="InterPro" id="IPR025657">
    <property type="entry name" value="RadC_JAB"/>
</dbReference>
<dbReference type="EMBL" id="AP012292">
    <property type="protein sequence ID" value="BAL83497.1"/>
    <property type="molecule type" value="Genomic_DNA"/>
</dbReference>
<evidence type="ECO:0000256" key="2">
    <source>
        <dbReference type="ARBA" id="ARBA00022670"/>
    </source>
</evidence>
<dbReference type="CDD" id="cd08071">
    <property type="entry name" value="MPN_DUF2466"/>
    <property type="match status" value="1"/>
</dbReference>
<dbReference type="PANTHER" id="PTHR30471">
    <property type="entry name" value="DNA REPAIR PROTEIN RADC"/>
    <property type="match status" value="1"/>
</dbReference>
<dbReference type="RefSeq" id="WP_014424928.1">
    <property type="nucleotide sequence ID" value="NC_017068.1"/>
</dbReference>
<dbReference type="eggNOG" id="COG2003">
    <property type="taxonomic scope" value="Bacteria"/>
</dbReference>
<dbReference type="InterPro" id="IPR001405">
    <property type="entry name" value="UPF0758"/>
</dbReference>
<keyword evidence="6" id="KW-0482">Metalloprotease</keyword>
<evidence type="ECO:0000313" key="9">
    <source>
        <dbReference type="EMBL" id="BAL83497.1"/>
    </source>
</evidence>
<accession>I0GRW0</accession>
<dbReference type="PANTHER" id="PTHR30471:SF3">
    <property type="entry name" value="UPF0758 PROTEIN YEES-RELATED"/>
    <property type="match status" value="1"/>
</dbReference>
<evidence type="ECO:0000256" key="5">
    <source>
        <dbReference type="ARBA" id="ARBA00022833"/>
    </source>
</evidence>
<feature type="domain" description="MPN" evidence="8">
    <location>
        <begin position="86"/>
        <end position="208"/>
    </location>
</feature>
<name>I0GRW0_SELRL</name>
<dbReference type="AlphaFoldDB" id="I0GRW0"/>
<dbReference type="KEGG" id="sri:SELR_17890"/>